<dbReference type="EMBL" id="OVEO01000005">
    <property type="protein sequence ID" value="SPQ96026.1"/>
    <property type="molecule type" value="Genomic_DNA"/>
</dbReference>
<evidence type="ECO:0000313" key="3">
    <source>
        <dbReference type="Proteomes" id="UP000039324"/>
    </source>
</evidence>
<evidence type="ECO:0000313" key="2">
    <source>
        <dbReference type="EMBL" id="SPQ96026.1"/>
    </source>
</evidence>
<proteinExistence type="predicted"/>
<dbReference type="Proteomes" id="UP000039324">
    <property type="component" value="Unassembled WGS sequence"/>
</dbReference>
<accession>A0A0G4ISE2</accession>
<sequence length="98" mass="11293">MSPVWRARFGARALSTRRMAQMTIVVPVDPPMPYVISSQLEVYPNHHLLQDRLLRAELVYFGMKNKNLPARRNPGGALQKHVDPLNDGLWPFPWGFKK</sequence>
<keyword evidence="3" id="KW-1185">Reference proteome</keyword>
<evidence type="ECO:0000313" key="4">
    <source>
        <dbReference type="Proteomes" id="UP000290189"/>
    </source>
</evidence>
<protein>
    <submittedName>
        <fullName evidence="1">Uncharacterized protein</fullName>
    </submittedName>
</protein>
<dbReference type="EMBL" id="CDSF01000082">
    <property type="protein sequence ID" value="CEO98155.1"/>
    <property type="molecule type" value="Genomic_DNA"/>
</dbReference>
<name>A0A0G4ISE2_PLABS</name>
<gene>
    <name evidence="1" type="ORF">PBRA_006269</name>
    <name evidence="2" type="ORF">PLBR_LOCUS3241</name>
</gene>
<keyword evidence="2" id="KW-0496">Mitochondrion</keyword>
<dbReference type="Proteomes" id="UP000290189">
    <property type="component" value="Unassembled WGS sequence"/>
</dbReference>
<reference evidence="2 4" key="2">
    <citation type="submission" date="2018-03" db="EMBL/GenBank/DDBJ databases">
        <authorList>
            <person name="Fogelqvist J."/>
        </authorList>
    </citation>
    <scope>NUCLEOTIDE SEQUENCE [LARGE SCALE GENOMIC DNA]</scope>
</reference>
<geneLocation type="mitochondrion" evidence="2"/>
<reference evidence="1 3" key="1">
    <citation type="submission" date="2015-02" db="EMBL/GenBank/DDBJ databases">
        <authorList>
            <person name="Chooi Y.-H."/>
        </authorList>
    </citation>
    <scope>NUCLEOTIDE SEQUENCE [LARGE SCALE GENOMIC DNA]</scope>
    <source>
        <strain evidence="1">E3</strain>
    </source>
</reference>
<dbReference type="AlphaFoldDB" id="A0A0G4ISE2"/>
<evidence type="ECO:0000313" key="1">
    <source>
        <dbReference type="EMBL" id="CEO98155.1"/>
    </source>
</evidence>
<organism evidence="1 3">
    <name type="scientific">Plasmodiophora brassicae</name>
    <name type="common">Clubroot disease agent</name>
    <dbReference type="NCBI Taxonomy" id="37360"/>
    <lineage>
        <taxon>Eukaryota</taxon>
        <taxon>Sar</taxon>
        <taxon>Rhizaria</taxon>
        <taxon>Endomyxa</taxon>
        <taxon>Phytomyxea</taxon>
        <taxon>Plasmodiophorida</taxon>
        <taxon>Plasmodiophoridae</taxon>
        <taxon>Plasmodiophora</taxon>
    </lineage>
</organism>